<feature type="domain" description="Cytochrome c" evidence="5">
    <location>
        <begin position="64"/>
        <end position="152"/>
    </location>
</feature>
<dbReference type="PROSITE" id="PS51007">
    <property type="entry name" value="CYTC"/>
    <property type="match status" value="1"/>
</dbReference>
<dbReference type="GO" id="GO:0009055">
    <property type="term" value="F:electron transfer activity"/>
    <property type="evidence" value="ECO:0007669"/>
    <property type="project" value="InterPro"/>
</dbReference>
<evidence type="ECO:0000259" key="5">
    <source>
        <dbReference type="PROSITE" id="PS51007"/>
    </source>
</evidence>
<evidence type="ECO:0000256" key="1">
    <source>
        <dbReference type="ARBA" id="ARBA00022617"/>
    </source>
</evidence>
<evidence type="ECO:0000256" key="3">
    <source>
        <dbReference type="ARBA" id="ARBA00023004"/>
    </source>
</evidence>
<evidence type="ECO:0000256" key="4">
    <source>
        <dbReference type="PROSITE-ProRule" id="PRU00433"/>
    </source>
</evidence>
<protein>
    <recommendedName>
        <fullName evidence="5">Cytochrome c domain-containing protein</fullName>
    </recommendedName>
</protein>
<reference evidence="6" key="1">
    <citation type="journal article" date="2011" name="Environ. Microbiol.">
        <title>Time-series analyses of Monterey Bay coastal microbial picoplankton using a 'genome proxy' microarray.</title>
        <authorList>
            <person name="Rich V.I."/>
            <person name="Pham V.D."/>
            <person name="Eppley J."/>
            <person name="Shi Y."/>
            <person name="DeLong E.F."/>
        </authorList>
    </citation>
    <scope>NUCLEOTIDE SEQUENCE</scope>
</reference>
<keyword evidence="2 4" id="KW-0479">Metal-binding</keyword>
<dbReference type="Gene3D" id="1.10.760.10">
    <property type="entry name" value="Cytochrome c-like domain"/>
    <property type="match status" value="1"/>
</dbReference>
<organism evidence="6">
    <name type="scientific">uncultured alpha proteobacterium HF0010_13E22</name>
    <dbReference type="NCBI Taxonomy" id="710801"/>
    <lineage>
        <taxon>Bacteria</taxon>
        <taxon>Pseudomonadati</taxon>
        <taxon>Pseudomonadota</taxon>
        <taxon>Alphaproteobacteria</taxon>
        <taxon>environmental samples</taxon>
    </lineage>
</organism>
<dbReference type="EMBL" id="GU474848">
    <property type="protein sequence ID" value="ADI16837.1"/>
    <property type="molecule type" value="Genomic_DNA"/>
</dbReference>
<evidence type="ECO:0000313" key="6">
    <source>
        <dbReference type="EMBL" id="ADI16837.1"/>
    </source>
</evidence>
<name>E0XQZ6_9PROT</name>
<dbReference type="AlphaFoldDB" id="E0XQZ6"/>
<sequence length="219" mass="23642">MEVSTMSGLVKATLASGLILVLTSATALPAERPFNLGKIATAEEVAGWDIDVRPDGLGAPIGMGNAIDGEEVYADLCAACHGDFGEGVDRWPELVGGEGSLDTHDPLKTTGSYWPYASTLYDYVYRAMPFGEAQSLSYDETYQIVAFLLYMNDIIEDDFDLSHENLGAIVMPNRDGFFMPDPRPDAQPVSAEPCMNNCNVATSIMGRARDIDVTPESES</sequence>
<dbReference type="GO" id="GO:0020037">
    <property type="term" value="F:heme binding"/>
    <property type="evidence" value="ECO:0007669"/>
    <property type="project" value="InterPro"/>
</dbReference>
<dbReference type="SUPFAM" id="SSF46626">
    <property type="entry name" value="Cytochrome c"/>
    <property type="match status" value="1"/>
</dbReference>
<proteinExistence type="predicted"/>
<dbReference type="GO" id="GO:0046872">
    <property type="term" value="F:metal ion binding"/>
    <property type="evidence" value="ECO:0007669"/>
    <property type="project" value="UniProtKB-KW"/>
</dbReference>
<evidence type="ECO:0000256" key="2">
    <source>
        <dbReference type="ARBA" id="ARBA00022723"/>
    </source>
</evidence>
<dbReference type="PANTHER" id="PTHR35008">
    <property type="entry name" value="BLL4482 PROTEIN-RELATED"/>
    <property type="match status" value="1"/>
</dbReference>
<dbReference type="InterPro" id="IPR009056">
    <property type="entry name" value="Cyt_c-like_dom"/>
</dbReference>
<dbReference type="InterPro" id="IPR036909">
    <property type="entry name" value="Cyt_c-like_dom_sf"/>
</dbReference>
<dbReference type="InterPro" id="IPR051459">
    <property type="entry name" value="Cytochrome_c-type_DH"/>
</dbReference>
<accession>E0XQZ6</accession>
<dbReference type="Pfam" id="PF13442">
    <property type="entry name" value="Cytochrome_CBB3"/>
    <property type="match status" value="1"/>
</dbReference>
<keyword evidence="1 4" id="KW-0349">Heme</keyword>
<keyword evidence="3 4" id="KW-0408">Iron</keyword>
<dbReference type="PANTHER" id="PTHR35008:SF8">
    <property type="entry name" value="ALCOHOL DEHYDROGENASE CYTOCHROME C SUBUNIT"/>
    <property type="match status" value="1"/>
</dbReference>